<sequence length="168" mass="19607">MLKVSNLFLVIFLTSINQYSILAETDEDSIIIEQEIQIEINSVNSLIEKILPENNANLYGKSIYSKELEQYESEKNEIIEQKNEKLEISNILKILFNANADDVDDDSEEEKISNHQNDFSQFTIKKLEKIEKLTTINLRITFYDNRIENNNFSAAIILRINFNLIIKE</sequence>
<feature type="coiled-coil region" evidence="1">
    <location>
        <begin position="61"/>
        <end position="88"/>
    </location>
</feature>
<reference evidence="3" key="1">
    <citation type="submission" date="2021-02" db="EMBL/GenBank/DDBJ databases">
        <authorList>
            <person name="Nowell W R."/>
        </authorList>
    </citation>
    <scope>NUCLEOTIDE SEQUENCE</scope>
    <source>
        <strain evidence="3">Ploen Becks lab</strain>
    </source>
</reference>
<evidence type="ECO:0000313" key="4">
    <source>
        <dbReference type="Proteomes" id="UP000663879"/>
    </source>
</evidence>
<keyword evidence="2" id="KW-0732">Signal</keyword>
<evidence type="ECO:0000313" key="3">
    <source>
        <dbReference type="EMBL" id="CAF0786814.1"/>
    </source>
</evidence>
<dbReference type="Proteomes" id="UP000663879">
    <property type="component" value="Unassembled WGS sequence"/>
</dbReference>
<dbReference type="AlphaFoldDB" id="A0A813RSC5"/>
<organism evidence="3 4">
    <name type="scientific">Brachionus calyciflorus</name>
    <dbReference type="NCBI Taxonomy" id="104777"/>
    <lineage>
        <taxon>Eukaryota</taxon>
        <taxon>Metazoa</taxon>
        <taxon>Spiralia</taxon>
        <taxon>Gnathifera</taxon>
        <taxon>Rotifera</taxon>
        <taxon>Eurotatoria</taxon>
        <taxon>Monogononta</taxon>
        <taxon>Pseudotrocha</taxon>
        <taxon>Ploima</taxon>
        <taxon>Brachionidae</taxon>
        <taxon>Brachionus</taxon>
    </lineage>
</organism>
<name>A0A813RSC5_9BILA</name>
<dbReference type="EMBL" id="CAJNOC010000646">
    <property type="protein sequence ID" value="CAF0786814.1"/>
    <property type="molecule type" value="Genomic_DNA"/>
</dbReference>
<keyword evidence="4" id="KW-1185">Reference proteome</keyword>
<evidence type="ECO:0000256" key="2">
    <source>
        <dbReference type="SAM" id="SignalP"/>
    </source>
</evidence>
<proteinExistence type="predicted"/>
<keyword evidence="1" id="KW-0175">Coiled coil</keyword>
<protein>
    <submittedName>
        <fullName evidence="3">Uncharacterized protein</fullName>
    </submittedName>
</protein>
<evidence type="ECO:0000256" key="1">
    <source>
        <dbReference type="SAM" id="Coils"/>
    </source>
</evidence>
<feature type="signal peptide" evidence="2">
    <location>
        <begin position="1"/>
        <end position="23"/>
    </location>
</feature>
<gene>
    <name evidence="3" type="ORF">OXX778_LOCUS5763</name>
</gene>
<accession>A0A813RSC5</accession>
<feature type="chain" id="PRO_5032689777" evidence="2">
    <location>
        <begin position="24"/>
        <end position="168"/>
    </location>
</feature>
<comment type="caution">
    <text evidence="3">The sequence shown here is derived from an EMBL/GenBank/DDBJ whole genome shotgun (WGS) entry which is preliminary data.</text>
</comment>